<dbReference type="AlphaFoldDB" id="A0A915L4Z0"/>
<proteinExistence type="predicted"/>
<accession>A0A915L4Z0</accession>
<name>A0A915L4Z0_ROMCU</name>
<sequence length="18" mass="2265">MEILIKKFCSTIYVYYFC</sequence>
<evidence type="ECO:0000313" key="1">
    <source>
        <dbReference type="Proteomes" id="UP000887565"/>
    </source>
</evidence>
<keyword evidence="1" id="KW-1185">Reference proteome</keyword>
<evidence type="ECO:0000313" key="2">
    <source>
        <dbReference type="WBParaSite" id="nRc.2.0.1.t46124-RA"/>
    </source>
</evidence>
<protein>
    <submittedName>
        <fullName evidence="2">Uncharacterized protein</fullName>
    </submittedName>
</protein>
<dbReference type="Proteomes" id="UP000887565">
    <property type="component" value="Unplaced"/>
</dbReference>
<dbReference type="WBParaSite" id="nRc.2.0.1.t46124-RA">
    <property type="protein sequence ID" value="nRc.2.0.1.t46124-RA"/>
    <property type="gene ID" value="nRc.2.0.1.g46124"/>
</dbReference>
<reference evidence="2" key="1">
    <citation type="submission" date="2022-11" db="UniProtKB">
        <authorList>
            <consortium name="WormBaseParasite"/>
        </authorList>
    </citation>
    <scope>IDENTIFICATION</scope>
</reference>
<organism evidence="1 2">
    <name type="scientific">Romanomermis culicivorax</name>
    <name type="common">Nematode worm</name>
    <dbReference type="NCBI Taxonomy" id="13658"/>
    <lineage>
        <taxon>Eukaryota</taxon>
        <taxon>Metazoa</taxon>
        <taxon>Ecdysozoa</taxon>
        <taxon>Nematoda</taxon>
        <taxon>Enoplea</taxon>
        <taxon>Dorylaimia</taxon>
        <taxon>Mermithida</taxon>
        <taxon>Mermithoidea</taxon>
        <taxon>Mermithidae</taxon>
        <taxon>Romanomermis</taxon>
    </lineage>
</organism>